<evidence type="ECO:0000313" key="4">
    <source>
        <dbReference type="EMBL" id="TGD04255.1"/>
    </source>
</evidence>
<sequence length="79" mass="8468">ELAELEGLREPILGLDVQQTATPAEWYQQHFFDPQPWQQFGVVTDDAFRPSLAGYSVEDLFGIGAVLGGFGAVGGGWGG</sequence>
<dbReference type="EC" id="1.1.5.3" evidence="4"/>
<dbReference type="EMBL" id="PYKB01000162">
    <property type="protein sequence ID" value="TGD04255.1"/>
    <property type="molecule type" value="Genomic_DNA"/>
</dbReference>
<dbReference type="AlphaFoldDB" id="A0A659RL08"/>
<evidence type="ECO:0000313" key="5">
    <source>
        <dbReference type="Proteomes" id="UP000298491"/>
    </source>
</evidence>
<feature type="non-terminal residue" evidence="4">
    <location>
        <position position="1"/>
    </location>
</feature>
<protein>
    <submittedName>
        <fullName evidence="4">Anaerobic glycerol-3-phosphate dehydrogenase subunit B</fullName>
        <ecNumber evidence="4">1.1.5.3</ecNumber>
    </submittedName>
</protein>
<evidence type="ECO:0000259" key="3">
    <source>
        <dbReference type="Pfam" id="PF00890"/>
    </source>
</evidence>
<evidence type="ECO:0000256" key="1">
    <source>
        <dbReference type="ARBA" id="ARBA00022630"/>
    </source>
</evidence>
<keyword evidence="2 4" id="KW-0560">Oxidoreductase</keyword>
<dbReference type="GO" id="GO:0004368">
    <property type="term" value="F:glycerol-3-phosphate dehydrogenase (quinone) activity"/>
    <property type="evidence" value="ECO:0007669"/>
    <property type="project" value="UniProtKB-EC"/>
</dbReference>
<keyword evidence="1" id="KW-0285">Flavoprotein</keyword>
<feature type="non-terminal residue" evidence="4">
    <location>
        <position position="79"/>
    </location>
</feature>
<dbReference type="InterPro" id="IPR003953">
    <property type="entry name" value="FAD-dep_OxRdtase_2_FAD-bd"/>
</dbReference>
<comment type="caution">
    <text evidence="4">The sequence shown here is derived from an EMBL/GenBank/DDBJ whole genome shotgun (WGS) entry which is preliminary data.</text>
</comment>
<proteinExistence type="predicted"/>
<dbReference type="Proteomes" id="UP000298491">
    <property type="component" value="Unassembled WGS sequence"/>
</dbReference>
<gene>
    <name evidence="4" type="ORF">C9F09_01820</name>
</gene>
<organism evidence="4 5">
    <name type="scientific">Salmonella enterica subsp. enterica serovar Wilhelmsburg</name>
    <dbReference type="NCBI Taxonomy" id="1960126"/>
    <lineage>
        <taxon>Bacteria</taxon>
        <taxon>Pseudomonadati</taxon>
        <taxon>Pseudomonadota</taxon>
        <taxon>Gammaproteobacteria</taxon>
        <taxon>Enterobacterales</taxon>
        <taxon>Enterobacteriaceae</taxon>
        <taxon>Salmonella</taxon>
    </lineage>
</organism>
<feature type="domain" description="FAD-dependent oxidoreductase 2 FAD-binding" evidence="3">
    <location>
        <begin position="3"/>
        <end position="72"/>
    </location>
</feature>
<evidence type="ECO:0000256" key="2">
    <source>
        <dbReference type="ARBA" id="ARBA00023002"/>
    </source>
</evidence>
<dbReference type="Pfam" id="PF00890">
    <property type="entry name" value="FAD_binding_2"/>
    <property type="match status" value="1"/>
</dbReference>
<accession>A0A659RL08</accession>
<reference evidence="4 5" key="1">
    <citation type="submission" date="2018-03" db="EMBL/GenBank/DDBJ databases">
        <title>Non-Typhoidal Salmonella genome sequencing and assembly.</title>
        <authorList>
            <person name="Matchawe C."/>
        </authorList>
    </citation>
    <scope>NUCLEOTIDE SEQUENCE [LARGE SCALE GENOMIC DNA]</scope>
    <source>
        <strain evidence="4 5">35dea</strain>
    </source>
</reference>
<name>A0A659RL08_SALET</name>